<proteinExistence type="predicted"/>
<keyword evidence="1" id="KW-0677">Repeat</keyword>
<sequence>MKRSFALICSLALLLCLITSPALAGELQDSLLQRVEQPTKQLTRAEFVSLLAQAASLPAPGYSVTIPAEVPADAWYADDLKAALAAGIYNGATPNQPVTKAQAITFISRVLGTPGEEAPAVPAPEAAKNHWSYVPYSWLYKDGIVDASFNLEGHLTATEGATLLDKTFGTAQEAKDIVEKSQVAHLNTKTMRTNGDVSLSIKPNPAVPVQDMPANLGMKASFVQEVNYDQGISQKFSMTISGLPVPPIEMEQYMVSEGVYMKMPNMQTGQAEWLKMPASMFPDITEMMKQQSQYIKISKELDQYFRYRLVGEKKIGDKTYYEISLYGRIPDLTQFMKLFSGQMGLTPEVMKSFEQSGKLIKDLYLTGTTLINKDTDLTEKQTMTMLVTLADEFEGQPVPLKSFYGNFNCAFKDYGTEINITLPEGAANAQEVPVAPAAVPATPAN</sequence>
<gene>
    <name evidence="4" type="ORF">B0537_13855</name>
</gene>
<feature type="domain" description="SLH" evidence="3">
    <location>
        <begin position="63"/>
        <end position="121"/>
    </location>
</feature>
<dbReference type="InterPro" id="IPR001119">
    <property type="entry name" value="SLH_dom"/>
</dbReference>
<dbReference type="KEGG" id="dfg:B0537_13855"/>
<organism evidence="4 5">
    <name type="scientific">Desulforamulus ferrireducens</name>
    <dbReference type="NCBI Taxonomy" id="1833852"/>
    <lineage>
        <taxon>Bacteria</taxon>
        <taxon>Bacillati</taxon>
        <taxon>Bacillota</taxon>
        <taxon>Clostridia</taxon>
        <taxon>Eubacteriales</taxon>
        <taxon>Peptococcaceae</taxon>
        <taxon>Desulforamulus</taxon>
    </lineage>
</organism>
<feature type="signal peptide" evidence="2">
    <location>
        <begin position="1"/>
        <end position="24"/>
    </location>
</feature>
<dbReference type="Pfam" id="PF20316">
    <property type="entry name" value="DUF6612"/>
    <property type="match status" value="1"/>
</dbReference>
<evidence type="ECO:0000256" key="1">
    <source>
        <dbReference type="ARBA" id="ARBA00022737"/>
    </source>
</evidence>
<dbReference type="STRING" id="1833852.B0537_13855"/>
<dbReference type="OrthoDB" id="1957331at2"/>
<feature type="chain" id="PRO_5010551596" evidence="2">
    <location>
        <begin position="25"/>
        <end position="445"/>
    </location>
</feature>
<dbReference type="EMBL" id="CP019698">
    <property type="protein sequence ID" value="AQS60629.1"/>
    <property type="molecule type" value="Genomic_DNA"/>
</dbReference>
<evidence type="ECO:0000259" key="3">
    <source>
        <dbReference type="PROSITE" id="PS51272"/>
    </source>
</evidence>
<keyword evidence="5" id="KW-1185">Reference proteome</keyword>
<dbReference type="AlphaFoldDB" id="A0A1S6J0T0"/>
<dbReference type="Gene3D" id="2.50.20.20">
    <property type="match status" value="1"/>
</dbReference>
<dbReference type="PROSITE" id="PS51272">
    <property type="entry name" value="SLH"/>
    <property type="match status" value="1"/>
</dbReference>
<name>A0A1S6J0T0_9FIRM</name>
<protein>
    <submittedName>
        <fullName evidence="4">S-layer protein</fullName>
    </submittedName>
</protein>
<keyword evidence="2" id="KW-0732">Signal</keyword>
<evidence type="ECO:0000313" key="4">
    <source>
        <dbReference type="EMBL" id="AQS60629.1"/>
    </source>
</evidence>
<dbReference type="Proteomes" id="UP000189464">
    <property type="component" value="Chromosome"/>
</dbReference>
<reference evidence="4 5" key="1">
    <citation type="journal article" date="2016" name="Int. J. Syst. Evol. Microbiol.">
        <title>Desulfotomaculum ferrireducens sp. nov., a moderately thermophilic sulfate-reducing and dissimilatory Fe(III)-reducing bacterium isolated from compost.</title>
        <authorList>
            <person name="Yang G."/>
            <person name="Guo J."/>
            <person name="Zhuang L."/>
            <person name="Yuan Y."/>
            <person name="Zhou S."/>
        </authorList>
    </citation>
    <scope>NUCLEOTIDE SEQUENCE [LARGE SCALE GENOMIC DNA]</scope>
    <source>
        <strain evidence="4 5">GSS09</strain>
    </source>
</reference>
<evidence type="ECO:0000313" key="5">
    <source>
        <dbReference type="Proteomes" id="UP000189464"/>
    </source>
</evidence>
<accession>A0A1S6J0T0</accession>
<evidence type="ECO:0000256" key="2">
    <source>
        <dbReference type="SAM" id="SignalP"/>
    </source>
</evidence>
<dbReference type="InterPro" id="IPR046720">
    <property type="entry name" value="DUF6612"/>
</dbReference>